<name>A0AAV2ZS71_PYXAD</name>
<sequence>MLTNNSTKKAVQLSVSPPTSQAAPSVCDDFPNSAVSTKQQSSALTEAKGVSVAQSWVSVDLPLNEPLTACVLRVRSPDLLYVFPKENRVDVEKLHQVMMDIFSYCTGEMEPPDYTPSVGDACCAKFTDGQWYRGVVLEVSDSTVKIAYADYGNIETVPFSCLRPVKERFLWPPMQLTRCRLDGVVPPNHQWSPEGTQALSNLLLGADVVLRARSMEAGIYSVSMEKKQETGVMCVEEKLVMYGLAKHAEVIPFKGVCKENDGCCCQELKKRVQKLETMLEKLLMN</sequence>
<dbReference type="Proteomes" id="UP001181693">
    <property type="component" value="Unassembled WGS sequence"/>
</dbReference>
<dbReference type="PROSITE" id="PS50304">
    <property type="entry name" value="TUDOR"/>
    <property type="match status" value="1"/>
</dbReference>
<accession>A0AAV2ZS71</accession>
<dbReference type="InterPro" id="IPR002999">
    <property type="entry name" value="Tudor"/>
</dbReference>
<dbReference type="Gene3D" id="2.40.50.90">
    <property type="match status" value="1"/>
</dbReference>
<evidence type="ECO:0000313" key="3">
    <source>
        <dbReference type="EMBL" id="DBA14837.1"/>
    </source>
</evidence>
<evidence type="ECO:0000259" key="2">
    <source>
        <dbReference type="PROSITE" id="PS50304"/>
    </source>
</evidence>
<feature type="domain" description="Tudor" evidence="2">
    <location>
        <begin position="115"/>
        <end position="172"/>
    </location>
</feature>
<dbReference type="SMART" id="SM00333">
    <property type="entry name" value="TUDOR"/>
    <property type="match status" value="1"/>
</dbReference>
<keyword evidence="4" id="KW-1185">Reference proteome</keyword>
<dbReference type="InterPro" id="IPR050621">
    <property type="entry name" value="Tudor_domain_containing"/>
</dbReference>
<gene>
    <name evidence="3" type="ORF">GDO54_004115</name>
</gene>
<dbReference type="FunFam" id="2.30.30.140:FF:000018">
    <property type="entry name" value="Serine/threonine-protein kinase 31"/>
    <property type="match status" value="1"/>
</dbReference>
<reference evidence="3" key="1">
    <citation type="thesis" date="2020" institute="ProQuest LLC" country="789 East Eisenhower Parkway, Ann Arbor, MI, USA">
        <title>Comparative Genomics and Chromosome Evolution.</title>
        <authorList>
            <person name="Mudd A.B."/>
        </authorList>
    </citation>
    <scope>NUCLEOTIDE SEQUENCE</scope>
    <source>
        <strain evidence="3">1538</strain>
        <tissue evidence="3">Blood</tissue>
    </source>
</reference>
<dbReference type="InterPro" id="IPR035437">
    <property type="entry name" value="SNase_OB-fold_sf"/>
</dbReference>
<dbReference type="SUPFAM" id="SSF63748">
    <property type="entry name" value="Tudor/PWWP/MBT"/>
    <property type="match status" value="1"/>
</dbReference>
<dbReference type="EMBL" id="DYDO01000012">
    <property type="protein sequence ID" value="DBA14837.1"/>
    <property type="molecule type" value="Genomic_DNA"/>
</dbReference>
<comment type="caution">
    <text evidence="3">The sequence shown here is derived from an EMBL/GenBank/DDBJ whole genome shotgun (WGS) entry which is preliminary data.</text>
</comment>
<dbReference type="Gene3D" id="2.30.30.140">
    <property type="match status" value="1"/>
</dbReference>
<dbReference type="PANTHER" id="PTHR22948:SF72">
    <property type="entry name" value="TUDOR DOMAIN-CONTAINING PROTEIN"/>
    <property type="match status" value="1"/>
</dbReference>
<dbReference type="PANTHER" id="PTHR22948">
    <property type="entry name" value="TUDOR DOMAIN CONTAINING PROTEIN"/>
    <property type="match status" value="1"/>
</dbReference>
<evidence type="ECO:0000313" key="4">
    <source>
        <dbReference type="Proteomes" id="UP001181693"/>
    </source>
</evidence>
<feature type="region of interest" description="Disordered" evidence="1">
    <location>
        <begin position="1"/>
        <end position="26"/>
    </location>
</feature>
<dbReference type="AlphaFoldDB" id="A0AAV2ZS71"/>
<organism evidence="3 4">
    <name type="scientific">Pyxicephalus adspersus</name>
    <name type="common">African bullfrog</name>
    <dbReference type="NCBI Taxonomy" id="30357"/>
    <lineage>
        <taxon>Eukaryota</taxon>
        <taxon>Metazoa</taxon>
        <taxon>Chordata</taxon>
        <taxon>Craniata</taxon>
        <taxon>Vertebrata</taxon>
        <taxon>Euteleostomi</taxon>
        <taxon>Amphibia</taxon>
        <taxon>Batrachia</taxon>
        <taxon>Anura</taxon>
        <taxon>Neobatrachia</taxon>
        <taxon>Ranoidea</taxon>
        <taxon>Pyxicephalidae</taxon>
        <taxon>Pyxicephalinae</taxon>
        <taxon>Pyxicephalus</taxon>
    </lineage>
</organism>
<proteinExistence type="predicted"/>
<feature type="compositionally biased region" description="Polar residues" evidence="1">
    <location>
        <begin position="1"/>
        <end position="23"/>
    </location>
</feature>
<evidence type="ECO:0000256" key="1">
    <source>
        <dbReference type="SAM" id="MobiDB-lite"/>
    </source>
</evidence>
<protein>
    <recommendedName>
        <fullName evidence="2">Tudor domain-containing protein</fullName>
    </recommendedName>
</protein>
<dbReference type="Pfam" id="PF00567">
    <property type="entry name" value="TUDOR"/>
    <property type="match status" value="1"/>
</dbReference>